<reference evidence="3" key="1">
    <citation type="submission" date="2022-11" db="UniProtKB">
        <authorList>
            <consortium name="WormBaseParasite"/>
        </authorList>
    </citation>
    <scope>IDENTIFICATION</scope>
</reference>
<dbReference type="WBParaSite" id="ACRNAN_scaffold13621.g6838.t1">
    <property type="protein sequence ID" value="ACRNAN_scaffold13621.g6838.t1"/>
    <property type="gene ID" value="ACRNAN_scaffold13621.g6838"/>
</dbReference>
<dbReference type="Proteomes" id="UP000887540">
    <property type="component" value="Unplaced"/>
</dbReference>
<proteinExistence type="predicted"/>
<accession>A0A914CSY3</accession>
<keyword evidence="2" id="KW-1185">Reference proteome</keyword>
<sequence>MSFGTPLWKFLVPSHRDPQLIHTSLPYLTDLIDLVLTVKMSSRCSILSAQVACCLIIWIIIIILIICGATFGPSLYVFYFGSSSNSDDEDTVHFHGDDE</sequence>
<keyword evidence="1" id="KW-1133">Transmembrane helix</keyword>
<keyword evidence="1" id="KW-0472">Membrane</keyword>
<evidence type="ECO:0000313" key="3">
    <source>
        <dbReference type="WBParaSite" id="ACRNAN_scaffold13621.g6838.t1"/>
    </source>
</evidence>
<feature type="transmembrane region" description="Helical" evidence="1">
    <location>
        <begin position="51"/>
        <end position="79"/>
    </location>
</feature>
<protein>
    <submittedName>
        <fullName evidence="3">Essential MCU regulator, mitochondrial</fullName>
    </submittedName>
</protein>
<name>A0A914CSY3_9BILA</name>
<evidence type="ECO:0000313" key="2">
    <source>
        <dbReference type="Proteomes" id="UP000887540"/>
    </source>
</evidence>
<organism evidence="2 3">
    <name type="scientific">Acrobeloides nanus</name>
    <dbReference type="NCBI Taxonomy" id="290746"/>
    <lineage>
        <taxon>Eukaryota</taxon>
        <taxon>Metazoa</taxon>
        <taxon>Ecdysozoa</taxon>
        <taxon>Nematoda</taxon>
        <taxon>Chromadorea</taxon>
        <taxon>Rhabditida</taxon>
        <taxon>Tylenchina</taxon>
        <taxon>Cephalobomorpha</taxon>
        <taxon>Cephaloboidea</taxon>
        <taxon>Cephalobidae</taxon>
        <taxon>Acrobeloides</taxon>
    </lineage>
</organism>
<dbReference type="AlphaFoldDB" id="A0A914CSY3"/>
<keyword evidence="1" id="KW-0812">Transmembrane</keyword>
<evidence type="ECO:0000256" key="1">
    <source>
        <dbReference type="SAM" id="Phobius"/>
    </source>
</evidence>